<dbReference type="Pfam" id="PF13413">
    <property type="entry name" value="HTH_25"/>
    <property type="match status" value="1"/>
</dbReference>
<proteinExistence type="predicted"/>
<dbReference type="InterPro" id="IPR050400">
    <property type="entry name" value="Bact_Cytoskel_RodZ"/>
</dbReference>
<dbReference type="InterPro" id="IPR001387">
    <property type="entry name" value="Cro/C1-type_HTH"/>
</dbReference>
<evidence type="ECO:0000256" key="1">
    <source>
        <dbReference type="SAM" id="Phobius"/>
    </source>
</evidence>
<reference evidence="2" key="1">
    <citation type="submission" date="2020-05" db="EMBL/GenBank/DDBJ databases">
        <authorList>
            <person name="Chiriac C."/>
            <person name="Salcher M."/>
            <person name="Ghai R."/>
            <person name="Kavagutti S V."/>
        </authorList>
    </citation>
    <scope>NUCLEOTIDE SEQUENCE</scope>
</reference>
<dbReference type="EMBL" id="CAFBNF010000371">
    <property type="protein sequence ID" value="CAB4964493.1"/>
    <property type="molecule type" value="Genomic_DNA"/>
</dbReference>
<dbReference type="InterPro" id="IPR010982">
    <property type="entry name" value="Lambda_DNA-bd_dom_sf"/>
</dbReference>
<dbReference type="PANTHER" id="PTHR34475:SF1">
    <property type="entry name" value="CYTOSKELETON PROTEIN RODZ"/>
    <property type="match status" value="1"/>
</dbReference>
<keyword evidence="1" id="KW-0472">Membrane</keyword>
<evidence type="ECO:0000313" key="2">
    <source>
        <dbReference type="EMBL" id="CAB4964493.1"/>
    </source>
</evidence>
<keyword evidence="1" id="KW-0812">Transmembrane</keyword>
<name>A0A6J7LCG7_9ZZZZ</name>
<keyword evidence="1" id="KW-1133">Transmembrane helix</keyword>
<dbReference type="SUPFAM" id="SSF47413">
    <property type="entry name" value="lambda repressor-like DNA-binding domains"/>
    <property type="match status" value="1"/>
</dbReference>
<sequence>MTIGSTLADGRRRAGLSIEDVAAVTRIRPSMLKAMENDDFAMCGADSYARGHVRAIAQAIGLNPDEAVAEFDVGRVPEQFASMRTDFENGRRSFDEAPRNPSWNRMIGIAIIALLVVLLVSVIMKARG</sequence>
<organism evidence="2">
    <name type="scientific">freshwater metagenome</name>
    <dbReference type="NCBI Taxonomy" id="449393"/>
    <lineage>
        <taxon>unclassified sequences</taxon>
        <taxon>metagenomes</taxon>
        <taxon>ecological metagenomes</taxon>
    </lineage>
</organism>
<dbReference type="Gene3D" id="1.10.260.40">
    <property type="entry name" value="lambda repressor-like DNA-binding domains"/>
    <property type="match status" value="1"/>
</dbReference>
<gene>
    <name evidence="2" type="ORF">UFOPK3773_02263</name>
</gene>
<feature type="transmembrane region" description="Helical" evidence="1">
    <location>
        <begin position="106"/>
        <end position="124"/>
    </location>
</feature>
<dbReference type="GO" id="GO:0003677">
    <property type="term" value="F:DNA binding"/>
    <property type="evidence" value="ECO:0007669"/>
    <property type="project" value="InterPro"/>
</dbReference>
<dbReference type="PANTHER" id="PTHR34475">
    <property type="match status" value="1"/>
</dbReference>
<dbReference type="CDD" id="cd00093">
    <property type="entry name" value="HTH_XRE"/>
    <property type="match status" value="1"/>
</dbReference>
<protein>
    <submittedName>
        <fullName evidence="2">Unannotated protein</fullName>
    </submittedName>
</protein>
<dbReference type="AlphaFoldDB" id="A0A6J7LCG7"/>
<accession>A0A6J7LCG7</accession>